<keyword evidence="3 6" id="KW-0812">Transmembrane</keyword>
<dbReference type="AlphaFoldDB" id="A0A1I0SLJ4"/>
<dbReference type="Pfam" id="PF03788">
    <property type="entry name" value="LrgA"/>
    <property type="match status" value="1"/>
</dbReference>
<comment type="subcellular location">
    <subcellularLocation>
        <location evidence="1">Cell membrane</location>
        <topology evidence="1">Multi-pass membrane protein</topology>
    </subcellularLocation>
</comment>
<sequence length="126" mass="13947">MGITVIQIGGLYVLYIIGSLIQRLLHVPIPGSVIGMLLLFFLLMTGIVKEKWVARGANMLLSHLTLLFIPATVGVMDYVELFSGKGIWSVVVVVISTTIVMFFVGLIGQWAQTREQKRQMREVKGA</sequence>
<feature type="transmembrane region" description="Helical" evidence="6">
    <location>
        <begin position="87"/>
        <end position="111"/>
    </location>
</feature>
<evidence type="ECO:0000256" key="2">
    <source>
        <dbReference type="ARBA" id="ARBA00022475"/>
    </source>
</evidence>
<accession>A0A1I0SLJ4</accession>
<reference evidence="8" key="1">
    <citation type="submission" date="2016-10" db="EMBL/GenBank/DDBJ databases">
        <authorList>
            <person name="Varghese N."/>
            <person name="Submissions S."/>
        </authorList>
    </citation>
    <scope>NUCLEOTIDE SEQUENCE [LARGE SCALE GENOMIC DNA]</scope>
    <source>
        <strain evidence="8">K1</strain>
    </source>
</reference>
<dbReference type="PANTHER" id="PTHR33931">
    <property type="entry name" value="HOLIN-LIKE PROTEIN CIDA-RELATED"/>
    <property type="match status" value="1"/>
</dbReference>
<feature type="transmembrane region" description="Helical" evidence="6">
    <location>
        <begin position="60"/>
        <end position="81"/>
    </location>
</feature>
<dbReference type="NCBIfam" id="NF002460">
    <property type="entry name" value="PRK01658.1"/>
    <property type="match status" value="1"/>
</dbReference>
<protein>
    <submittedName>
        <fullName evidence="7">Holin-like protein</fullName>
    </submittedName>
</protein>
<evidence type="ECO:0000313" key="8">
    <source>
        <dbReference type="Proteomes" id="UP000198979"/>
    </source>
</evidence>
<keyword evidence="4 6" id="KW-1133">Transmembrane helix</keyword>
<evidence type="ECO:0000256" key="5">
    <source>
        <dbReference type="ARBA" id="ARBA00023136"/>
    </source>
</evidence>
<evidence type="ECO:0000256" key="1">
    <source>
        <dbReference type="ARBA" id="ARBA00004651"/>
    </source>
</evidence>
<dbReference type="Proteomes" id="UP000198979">
    <property type="component" value="Unassembled WGS sequence"/>
</dbReference>
<evidence type="ECO:0000256" key="3">
    <source>
        <dbReference type="ARBA" id="ARBA00022692"/>
    </source>
</evidence>
<name>A0A1I0SLJ4_9BACL</name>
<proteinExistence type="predicted"/>
<dbReference type="STRING" id="150248.SAMN05216169_100372"/>
<organism evidence="7 8">
    <name type="scientific">Anoxybacillus pushchinoensis</name>
    <dbReference type="NCBI Taxonomy" id="150248"/>
    <lineage>
        <taxon>Bacteria</taxon>
        <taxon>Bacillati</taxon>
        <taxon>Bacillota</taxon>
        <taxon>Bacilli</taxon>
        <taxon>Bacillales</taxon>
        <taxon>Anoxybacillaceae</taxon>
        <taxon>Anoxybacillus</taxon>
    </lineage>
</organism>
<gene>
    <name evidence="7" type="ORF">SAMN05216169_100372</name>
</gene>
<dbReference type="InterPro" id="IPR005538">
    <property type="entry name" value="LrgA/CidA"/>
</dbReference>
<evidence type="ECO:0000313" key="7">
    <source>
        <dbReference type="EMBL" id="SFA40395.1"/>
    </source>
</evidence>
<dbReference type="RefSeq" id="WP_091700267.1">
    <property type="nucleotide sequence ID" value="NZ_FOJQ01000003.1"/>
</dbReference>
<evidence type="ECO:0000256" key="6">
    <source>
        <dbReference type="SAM" id="Phobius"/>
    </source>
</evidence>
<dbReference type="GO" id="GO:0005886">
    <property type="term" value="C:plasma membrane"/>
    <property type="evidence" value="ECO:0007669"/>
    <property type="project" value="UniProtKB-SubCell"/>
</dbReference>
<dbReference type="EMBL" id="FOJQ01000003">
    <property type="protein sequence ID" value="SFA40395.1"/>
    <property type="molecule type" value="Genomic_DNA"/>
</dbReference>
<evidence type="ECO:0000256" key="4">
    <source>
        <dbReference type="ARBA" id="ARBA00022989"/>
    </source>
</evidence>
<keyword evidence="8" id="KW-1185">Reference proteome</keyword>
<keyword evidence="5 6" id="KW-0472">Membrane</keyword>
<dbReference type="PANTHER" id="PTHR33931:SF2">
    <property type="entry name" value="HOLIN-LIKE PROTEIN CIDA"/>
    <property type="match status" value="1"/>
</dbReference>
<dbReference type="OrthoDB" id="3176438at2"/>
<feature type="transmembrane region" description="Helical" evidence="6">
    <location>
        <begin position="29"/>
        <end position="48"/>
    </location>
</feature>
<keyword evidence="2" id="KW-1003">Cell membrane</keyword>